<organism evidence="5 6">
    <name type="scientific">Lactiplantibacillus plajomi</name>
    <dbReference type="NCBI Taxonomy" id="1457217"/>
    <lineage>
        <taxon>Bacteria</taxon>
        <taxon>Bacillati</taxon>
        <taxon>Bacillota</taxon>
        <taxon>Bacilli</taxon>
        <taxon>Lactobacillales</taxon>
        <taxon>Lactobacillaceae</taxon>
        <taxon>Lactiplantibacillus</taxon>
    </lineage>
</organism>
<dbReference type="PROSITE" id="PS00041">
    <property type="entry name" value="HTH_ARAC_FAMILY_1"/>
    <property type="match status" value="1"/>
</dbReference>
<name>A0ABV6K5E5_9LACO</name>
<feature type="domain" description="HTH araC/xylS-type" evidence="4">
    <location>
        <begin position="1"/>
        <end position="96"/>
    </location>
</feature>
<keyword evidence="6" id="KW-1185">Reference proteome</keyword>
<dbReference type="InterPro" id="IPR018062">
    <property type="entry name" value="HTH_AraC-typ_CS"/>
</dbReference>
<protein>
    <submittedName>
        <fullName evidence="5">Helix-turn-helix transcriptional regulator</fullName>
    </submittedName>
</protein>
<accession>A0ABV6K5E5</accession>
<evidence type="ECO:0000259" key="4">
    <source>
        <dbReference type="PROSITE" id="PS01124"/>
    </source>
</evidence>
<evidence type="ECO:0000256" key="3">
    <source>
        <dbReference type="ARBA" id="ARBA00023163"/>
    </source>
</evidence>
<dbReference type="Proteomes" id="UP001589855">
    <property type="component" value="Unassembled WGS sequence"/>
</dbReference>
<dbReference type="InterPro" id="IPR018060">
    <property type="entry name" value="HTH_AraC"/>
</dbReference>
<evidence type="ECO:0000256" key="2">
    <source>
        <dbReference type="ARBA" id="ARBA00023125"/>
    </source>
</evidence>
<dbReference type="PROSITE" id="PS01124">
    <property type="entry name" value="HTH_ARAC_FAMILY_2"/>
    <property type="match status" value="1"/>
</dbReference>
<evidence type="ECO:0000256" key="1">
    <source>
        <dbReference type="ARBA" id="ARBA00023015"/>
    </source>
</evidence>
<reference evidence="5 6" key="1">
    <citation type="submission" date="2024-09" db="EMBL/GenBank/DDBJ databases">
        <authorList>
            <person name="Sun Q."/>
            <person name="Mori K."/>
        </authorList>
    </citation>
    <scope>NUCLEOTIDE SEQUENCE [LARGE SCALE GENOMIC DNA]</scope>
    <source>
        <strain evidence="5 6">TBRC 4575</strain>
    </source>
</reference>
<dbReference type="SUPFAM" id="SSF46689">
    <property type="entry name" value="Homeodomain-like"/>
    <property type="match status" value="1"/>
</dbReference>
<gene>
    <name evidence="5" type="ORF">ACFFGS_11215</name>
</gene>
<keyword evidence="2" id="KW-0238">DNA-binding</keyword>
<dbReference type="SMART" id="SM00342">
    <property type="entry name" value="HTH_ARAC"/>
    <property type="match status" value="1"/>
</dbReference>
<evidence type="ECO:0000313" key="6">
    <source>
        <dbReference type="Proteomes" id="UP001589855"/>
    </source>
</evidence>
<keyword evidence="3" id="KW-0804">Transcription</keyword>
<dbReference type="PANTHER" id="PTHR43280:SF28">
    <property type="entry name" value="HTH-TYPE TRANSCRIPTIONAL ACTIVATOR RHAS"/>
    <property type="match status" value="1"/>
</dbReference>
<comment type="caution">
    <text evidence="5">The sequence shown here is derived from an EMBL/GenBank/DDBJ whole genome shotgun (WGS) entry which is preliminary data.</text>
</comment>
<dbReference type="Gene3D" id="1.10.10.60">
    <property type="entry name" value="Homeodomain-like"/>
    <property type="match status" value="1"/>
</dbReference>
<keyword evidence="1" id="KW-0805">Transcription regulation</keyword>
<dbReference type="PANTHER" id="PTHR43280">
    <property type="entry name" value="ARAC-FAMILY TRANSCRIPTIONAL REGULATOR"/>
    <property type="match status" value="1"/>
</dbReference>
<dbReference type="RefSeq" id="WP_225425602.1">
    <property type="nucleotide sequence ID" value="NZ_BAABRM010000005.1"/>
</dbReference>
<proteinExistence type="predicted"/>
<evidence type="ECO:0000313" key="5">
    <source>
        <dbReference type="EMBL" id="MFC0424693.1"/>
    </source>
</evidence>
<sequence length="106" mass="12332">MRAIDQHYANPISGTTLARQFHVSLTTLNQQFNQTVQLSVNRYLRLVRLMNARQLLLETDLKVTYIAIQYGFGNAKTLNRNFKAWKGVTPSDYRQAARHEIDTRCF</sequence>
<dbReference type="EMBL" id="JBHLUK010000074">
    <property type="protein sequence ID" value="MFC0424693.1"/>
    <property type="molecule type" value="Genomic_DNA"/>
</dbReference>
<dbReference type="Pfam" id="PF12833">
    <property type="entry name" value="HTH_18"/>
    <property type="match status" value="1"/>
</dbReference>
<dbReference type="InterPro" id="IPR009057">
    <property type="entry name" value="Homeodomain-like_sf"/>
</dbReference>